<organism evidence="8 9">
    <name type="scientific">Elysia crispata</name>
    <name type="common">lettuce slug</name>
    <dbReference type="NCBI Taxonomy" id="231223"/>
    <lineage>
        <taxon>Eukaryota</taxon>
        <taxon>Metazoa</taxon>
        <taxon>Spiralia</taxon>
        <taxon>Lophotrochozoa</taxon>
        <taxon>Mollusca</taxon>
        <taxon>Gastropoda</taxon>
        <taxon>Heterobranchia</taxon>
        <taxon>Euthyneura</taxon>
        <taxon>Panpulmonata</taxon>
        <taxon>Sacoglossa</taxon>
        <taxon>Placobranchoidea</taxon>
        <taxon>Plakobranchidae</taxon>
        <taxon>Elysia</taxon>
    </lineage>
</organism>
<dbReference type="CDD" id="cd12394">
    <property type="entry name" value="RRM1_RBM34"/>
    <property type="match status" value="1"/>
</dbReference>
<feature type="region of interest" description="Disordered" evidence="6">
    <location>
        <begin position="312"/>
        <end position="354"/>
    </location>
</feature>
<proteinExistence type="inferred from homology"/>
<dbReference type="PANTHER" id="PTHR23236:SF25">
    <property type="entry name" value="RNA-BINDING PROTEIN 34"/>
    <property type="match status" value="1"/>
</dbReference>
<dbReference type="Pfam" id="PF00076">
    <property type="entry name" value="RRM_1"/>
    <property type="match status" value="1"/>
</dbReference>
<dbReference type="SUPFAM" id="SSF54928">
    <property type="entry name" value="RNA-binding domain, RBD"/>
    <property type="match status" value="2"/>
</dbReference>
<evidence type="ECO:0000313" key="9">
    <source>
        <dbReference type="Proteomes" id="UP001283361"/>
    </source>
</evidence>
<dbReference type="AlphaFoldDB" id="A0AAE1BBY7"/>
<dbReference type="InterPro" id="IPR035979">
    <property type="entry name" value="RBD_domain_sf"/>
</dbReference>
<evidence type="ECO:0000256" key="3">
    <source>
        <dbReference type="ARBA" id="ARBA00022884"/>
    </source>
</evidence>
<evidence type="ECO:0000256" key="6">
    <source>
        <dbReference type="SAM" id="MobiDB-lite"/>
    </source>
</evidence>
<keyword evidence="9" id="KW-1185">Reference proteome</keyword>
<feature type="region of interest" description="Disordered" evidence="6">
    <location>
        <begin position="380"/>
        <end position="416"/>
    </location>
</feature>
<gene>
    <name evidence="8" type="ORF">RRG08_001954</name>
</gene>
<evidence type="ECO:0000256" key="1">
    <source>
        <dbReference type="ARBA" id="ARBA00004604"/>
    </source>
</evidence>
<dbReference type="PANTHER" id="PTHR23236">
    <property type="entry name" value="EUKARYOTIC TRANSLATION INITIATION FACTOR 4B/4H"/>
    <property type="match status" value="1"/>
</dbReference>
<comment type="similarity">
    <text evidence="2">Belongs to the RRM RBM34 family.</text>
</comment>
<keyword evidence="3 5" id="KW-0694">RNA-binding</keyword>
<dbReference type="PROSITE" id="PS50102">
    <property type="entry name" value="RRM"/>
    <property type="match status" value="2"/>
</dbReference>
<comment type="subcellular location">
    <subcellularLocation>
        <location evidence="1">Nucleus</location>
        <location evidence="1">Nucleolus</location>
    </subcellularLocation>
</comment>
<feature type="compositionally biased region" description="Basic and acidic residues" evidence="6">
    <location>
        <begin position="314"/>
        <end position="330"/>
    </location>
</feature>
<name>A0AAE1BBY7_9GAST</name>
<dbReference type="EMBL" id="JAWDGP010000218">
    <property type="protein sequence ID" value="KAK3802691.1"/>
    <property type="molecule type" value="Genomic_DNA"/>
</dbReference>
<feature type="compositionally biased region" description="Basic residues" evidence="6">
    <location>
        <begin position="389"/>
        <end position="411"/>
    </location>
</feature>
<keyword evidence="4" id="KW-0539">Nucleus</keyword>
<feature type="domain" description="RRM" evidence="7">
    <location>
        <begin position="134"/>
        <end position="228"/>
    </location>
</feature>
<feature type="compositionally biased region" description="Basic and acidic residues" evidence="6">
    <location>
        <begin position="105"/>
        <end position="118"/>
    </location>
</feature>
<dbReference type="InterPro" id="IPR000504">
    <property type="entry name" value="RRM_dom"/>
</dbReference>
<feature type="compositionally biased region" description="Basic and acidic residues" evidence="6">
    <location>
        <begin position="84"/>
        <end position="94"/>
    </location>
</feature>
<dbReference type="GO" id="GO:0005730">
    <property type="term" value="C:nucleolus"/>
    <property type="evidence" value="ECO:0007669"/>
    <property type="project" value="UniProtKB-SubCell"/>
</dbReference>
<dbReference type="GO" id="GO:0003723">
    <property type="term" value="F:RNA binding"/>
    <property type="evidence" value="ECO:0007669"/>
    <property type="project" value="UniProtKB-UniRule"/>
</dbReference>
<sequence length="443" mass="50461">MQSYKSGQVSAQLFAKTGKTKQNGLANLFTPKLANKSAPKSSPETPNIKADNNQKKVSTPSKLKSEKISKQPLQALSPPYVHETLLKQKSEKPKSPVKMSLKRKQQNEKKDEKDESLSKRPRRDRIRDKRNDSRTIFIGNCPLSADRKVLKSLFKEFGDIESIRFRCAPPSDPNLPRRAIVITKSFHDQCKNYVAYIVYTEESAAKKALARNGYLLDGLHLRVDISTMSKKHDKKRSVFVGNLPFDVTEEDLYSHFEDCGEIKNVRLVRDRRTSLGKGIGYVQFDSKDSVSLALKLNKTKVRGRELRVMVCTNKPDKQDEKNGKKNDSNKKLKMKKKNPTFAPSNSTTASFNDKFKLKREKRLRKIKKKKELAKKLENQTSAFGDLPKKPVKKNKVKPKVANKKKGTKSGKKLVGQKGKKLLVKETFFWKLDKVNSSEPKHFG</sequence>
<dbReference type="Proteomes" id="UP001283361">
    <property type="component" value="Unassembled WGS sequence"/>
</dbReference>
<evidence type="ECO:0000256" key="2">
    <source>
        <dbReference type="ARBA" id="ARBA00007077"/>
    </source>
</evidence>
<feature type="compositionally biased region" description="Polar residues" evidence="6">
    <location>
        <begin position="341"/>
        <end position="351"/>
    </location>
</feature>
<reference evidence="8" key="1">
    <citation type="journal article" date="2023" name="G3 (Bethesda)">
        <title>A reference genome for the long-term kleptoplast-retaining sea slug Elysia crispata morphotype clarki.</title>
        <authorList>
            <person name="Eastman K.E."/>
            <person name="Pendleton A.L."/>
            <person name="Shaikh M.A."/>
            <person name="Suttiyut T."/>
            <person name="Ogas R."/>
            <person name="Tomko P."/>
            <person name="Gavelis G."/>
            <person name="Widhalm J.R."/>
            <person name="Wisecaver J.H."/>
        </authorList>
    </citation>
    <scope>NUCLEOTIDE SEQUENCE</scope>
    <source>
        <strain evidence="8">ECLA1</strain>
    </source>
</reference>
<dbReference type="CDD" id="cd12395">
    <property type="entry name" value="RRM2_RBM34"/>
    <property type="match status" value="1"/>
</dbReference>
<evidence type="ECO:0000256" key="5">
    <source>
        <dbReference type="PROSITE-ProRule" id="PRU00176"/>
    </source>
</evidence>
<dbReference type="InterPro" id="IPR012677">
    <property type="entry name" value="Nucleotide-bd_a/b_plait_sf"/>
</dbReference>
<evidence type="ECO:0000256" key="4">
    <source>
        <dbReference type="ARBA" id="ARBA00023242"/>
    </source>
</evidence>
<evidence type="ECO:0000313" key="8">
    <source>
        <dbReference type="EMBL" id="KAK3802691.1"/>
    </source>
</evidence>
<accession>A0AAE1BBY7</accession>
<feature type="region of interest" description="Disordered" evidence="6">
    <location>
        <begin position="17"/>
        <end position="131"/>
    </location>
</feature>
<dbReference type="InterPro" id="IPR034221">
    <property type="entry name" value="RBM34_RRM2"/>
</dbReference>
<comment type="caution">
    <text evidence="8">The sequence shown here is derived from an EMBL/GenBank/DDBJ whole genome shotgun (WGS) entry which is preliminary data.</text>
</comment>
<evidence type="ECO:0000259" key="7">
    <source>
        <dbReference type="PROSITE" id="PS50102"/>
    </source>
</evidence>
<dbReference type="SMART" id="SM00360">
    <property type="entry name" value="RRM"/>
    <property type="match status" value="2"/>
</dbReference>
<dbReference type="Gene3D" id="3.30.70.330">
    <property type="match status" value="2"/>
</dbReference>
<feature type="domain" description="RRM" evidence="7">
    <location>
        <begin position="236"/>
        <end position="313"/>
    </location>
</feature>
<protein>
    <recommendedName>
        <fullName evidence="7">RRM domain-containing protein</fullName>
    </recommendedName>
</protein>